<reference evidence="1 2" key="1">
    <citation type="submission" date="2015-01" db="EMBL/GenBank/DDBJ databases">
        <title>Lactococcus lactis subsp.lactis JCM 5805 whole genome shotgun sequence.</title>
        <authorList>
            <person name="Fujii T."/>
            <person name="Tomita Y."/>
            <person name="Ikushima S."/>
            <person name="Fujiwara D."/>
        </authorList>
    </citation>
    <scope>NUCLEOTIDE SEQUENCE [LARGE SCALE GENOMIC DNA]</scope>
    <source>
        <strain evidence="1 2">JCM 5805</strain>
    </source>
</reference>
<dbReference type="AlphaFoldDB" id="A0A0B8QLN0"/>
<evidence type="ECO:0000313" key="1">
    <source>
        <dbReference type="EMBL" id="GAM79431.1"/>
    </source>
</evidence>
<proteinExistence type="predicted"/>
<comment type="caution">
    <text evidence="1">The sequence shown here is derived from an EMBL/GenBank/DDBJ whole genome shotgun (WGS) entry which is preliminary data.</text>
</comment>
<protein>
    <submittedName>
        <fullName evidence="1">Uncharacterized protein</fullName>
    </submittedName>
</protein>
<evidence type="ECO:0000313" key="2">
    <source>
        <dbReference type="Proteomes" id="UP000031847"/>
    </source>
</evidence>
<gene>
    <name evidence="1" type="ORF">JCM5805K_0539</name>
</gene>
<name>A0A0B8QLN0_LACLL</name>
<dbReference type="Proteomes" id="UP000031847">
    <property type="component" value="Unassembled WGS sequence"/>
</dbReference>
<dbReference type="EMBL" id="BBSI01000015">
    <property type="protein sequence ID" value="GAM79431.1"/>
    <property type="molecule type" value="Genomic_DNA"/>
</dbReference>
<organism evidence="1 2">
    <name type="scientific">Lactococcus lactis subsp. lactis</name>
    <name type="common">Streptococcus lactis</name>
    <dbReference type="NCBI Taxonomy" id="1360"/>
    <lineage>
        <taxon>Bacteria</taxon>
        <taxon>Bacillati</taxon>
        <taxon>Bacillota</taxon>
        <taxon>Bacilli</taxon>
        <taxon>Lactobacillales</taxon>
        <taxon>Streptococcaceae</taxon>
        <taxon>Lactococcus</taxon>
    </lineage>
</organism>
<sequence>MTSLDEGMYGVAVEPGSSFNLEYTKSDMFDDCLMVMLSVSAKALSKD</sequence>
<accession>A0A0B8QLN0</accession>